<name>A0A9Q3VY41_9ACTN</name>
<keyword evidence="2" id="KW-1185">Reference proteome</keyword>
<reference evidence="1" key="1">
    <citation type="submission" date="2021-12" db="EMBL/GenBank/DDBJ databases">
        <authorList>
            <person name="Lee J.-H."/>
            <person name="Kim S.-B."/>
        </authorList>
    </citation>
    <scope>NUCLEOTIDE SEQUENCE</scope>
    <source>
        <strain evidence="1">NR30</strain>
    </source>
</reference>
<evidence type="ECO:0000313" key="2">
    <source>
        <dbReference type="Proteomes" id="UP001108029"/>
    </source>
</evidence>
<gene>
    <name evidence="1" type="ORF">LJ657_39630</name>
</gene>
<dbReference type="Proteomes" id="UP001108029">
    <property type="component" value="Unassembled WGS sequence"/>
</dbReference>
<dbReference type="SUPFAM" id="SSF53474">
    <property type="entry name" value="alpha/beta-Hydrolases"/>
    <property type="match status" value="1"/>
</dbReference>
<dbReference type="AlphaFoldDB" id="A0A9Q3VY41"/>
<accession>A0A9Q3VY41</accession>
<dbReference type="InterPro" id="IPR029058">
    <property type="entry name" value="AB_hydrolase_fold"/>
</dbReference>
<protein>
    <submittedName>
        <fullName evidence="1">Alpha/beta hydrolase</fullName>
    </submittedName>
</protein>
<comment type="caution">
    <text evidence="1">The sequence shown here is derived from an EMBL/GenBank/DDBJ whole genome shotgun (WGS) entry which is preliminary data.</text>
</comment>
<evidence type="ECO:0000313" key="1">
    <source>
        <dbReference type="EMBL" id="MCD9879590.1"/>
    </source>
</evidence>
<keyword evidence="1" id="KW-0378">Hydrolase</keyword>
<sequence>MHFVYGEKDLSRTSDREANKQLLPAADFTQLPKAGHFTALERPDVLADVLNAAA</sequence>
<dbReference type="Gene3D" id="3.40.50.1820">
    <property type="entry name" value="alpha/beta hydrolase"/>
    <property type="match status" value="1"/>
</dbReference>
<dbReference type="EMBL" id="JAJSBI010000030">
    <property type="protein sequence ID" value="MCD9879590.1"/>
    <property type="molecule type" value="Genomic_DNA"/>
</dbReference>
<dbReference type="GO" id="GO:0016787">
    <property type="term" value="F:hydrolase activity"/>
    <property type="evidence" value="ECO:0007669"/>
    <property type="project" value="UniProtKB-KW"/>
</dbReference>
<organism evidence="1 2">
    <name type="scientific">Streptomyces guryensis</name>
    <dbReference type="NCBI Taxonomy" id="2886947"/>
    <lineage>
        <taxon>Bacteria</taxon>
        <taxon>Bacillati</taxon>
        <taxon>Actinomycetota</taxon>
        <taxon>Actinomycetes</taxon>
        <taxon>Kitasatosporales</taxon>
        <taxon>Streptomycetaceae</taxon>
        <taxon>Streptomyces</taxon>
    </lineage>
</organism>
<proteinExistence type="predicted"/>